<dbReference type="EMBL" id="PVQB02000761">
    <property type="protein sequence ID" value="KAF4333929.1"/>
    <property type="molecule type" value="Genomic_DNA"/>
</dbReference>
<reference evidence="1" key="2">
    <citation type="submission" date="2020-02" db="EMBL/GenBank/DDBJ databases">
        <title>Identification and distribution of gene clusters putatively required for synthesis of sphingolipid metabolism inhibitors in phylogenetically diverse species of the filamentous fungus Fusarium.</title>
        <authorList>
            <person name="Kim H.-S."/>
            <person name="Busman M."/>
            <person name="Brown D.W."/>
            <person name="Divon H."/>
            <person name="Uhlig S."/>
            <person name="Proctor R.H."/>
        </authorList>
    </citation>
    <scope>NUCLEOTIDE SEQUENCE</scope>
    <source>
        <strain evidence="1">NRRL 25174</strain>
    </source>
</reference>
<accession>A0A9P5DT81</accession>
<gene>
    <name evidence="1" type="ORF">FBEOM_12251</name>
</gene>
<sequence length="109" mass="12398">MTSDKAEQAEELLSVFFPPLPAVIEDEERRPTQREIAMPELTLEEVEEKVMAAQAWKAPGEDGLPAMVWKQLWPVVGDRVLYLFQTSLRDGELPVQWRSAKIIPLKKPG</sequence>
<keyword evidence="2" id="KW-1185">Reference proteome</keyword>
<evidence type="ECO:0008006" key="3">
    <source>
        <dbReference type="Google" id="ProtNLM"/>
    </source>
</evidence>
<evidence type="ECO:0000313" key="1">
    <source>
        <dbReference type="EMBL" id="KAF4333929.1"/>
    </source>
</evidence>
<evidence type="ECO:0000313" key="2">
    <source>
        <dbReference type="Proteomes" id="UP000730481"/>
    </source>
</evidence>
<reference evidence="1" key="1">
    <citation type="journal article" date="2017" name="Mycologia">
        <title>Fusarium algeriense, sp. nov., a novel toxigenic crown rot pathogen of durum wheat from Algeria is nested in the Fusarium burgessii species complex.</title>
        <authorList>
            <person name="Laraba I."/>
            <person name="Keddad A."/>
            <person name="Boureghda H."/>
            <person name="Abdallah N."/>
            <person name="Vaughan M.M."/>
            <person name="Proctor R.H."/>
            <person name="Busman M."/>
            <person name="O'Donnell K."/>
        </authorList>
    </citation>
    <scope>NUCLEOTIDE SEQUENCE</scope>
    <source>
        <strain evidence="1">NRRL 25174</strain>
    </source>
</reference>
<comment type="caution">
    <text evidence="1">The sequence shown here is derived from an EMBL/GenBank/DDBJ whole genome shotgun (WGS) entry which is preliminary data.</text>
</comment>
<proteinExistence type="predicted"/>
<dbReference type="OrthoDB" id="5088468at2759"/>
<organism evidence="1 2">
    <name type="scientific">Fusarium beomiforme</name>
    <dbReference type="NCBI Taxonomy" id="44412"/>
    <lineage>
        <taxon>Eukaryota</taxon>
        <taxon>Fungi</taxon>
        <taxon>Dikarya</taxon>
        <taxon>Ascomycota</taxon>
        <taxon>Pezizomycotina</taxon>
        <taxon>Sordariomycetes</taxon>
        <taxon>Hypocreomycetidae</taxon>
        <taxon>Hypocreales</taxon>
        <taxon>Nectriaceae</taxon>
        <taxon>Fusarium</taxon>
        <taxon>Fusarium burgessii species complex</taxon>
    </lineage>
</organism>
<dbReference type="AlphaFoldDB" id="A0A9P5DT81"/>
<name>A0A9P5DT81_9HYPO</name>
<dbReference type="Proteomes" id="UP000730481">
    <property type="component" value="Unassembled WGS sequence"/>
</dbReference>
<protein>
    <recommendedName>
        <fullName evidence="3">Reverse transcriptase</fullName>
    </recommendedName>
</protein>
<dbReference type="PANTHER" id="PTHR19446">
    <property type="entry name" value="REVERSE TRANSCRIPTASES"/>
    <property type="match status" value="1"/>
</dbReference>